<evidence type="ECO:0008006" key="2">
    <source>
        <dbReference type="Google" id="ProtNLM"/>
    </source>
</evidence>
<name>X1TGZ4_9ZZZZ</name>
<feature type="non-terminal residue" evidence="1">
    <location>
        <position position="72"/>
    </location>
</feature>
<dbReference type="EMBL" id="BARW01034265">
    <property type="protein sequence ID" value="GAJ04529.1"/>
    <property type="molecule type" value="Genomic_DNA"/>
</dbReference>
<dbReference type="SUPFAM" id="SSF55781">
    <property type="entry name" value="GAF domain-like"/>
    <property type="match status" value="1"/>
</dbReference>
<reference evidence="1" key="1">
    <citation type="journal article" date="2014" name="Front. Microbiol.">
        <title>High frequency of phylogenetically diverse reductive dehalogenase-homologous genes in deep subseafloor sedimentary metagenomes.</title>
        <authorList>
            <person name="Kawai M."/>
            <person name="Futagami T."/>
            <person name="Toyoda A."/>
            <person name="Takaki Y."/>
            <person name="Nishi S."/>
            <person name="Hori S."/>
            <person name="Arai W."/>
            <person name="Tsubouchi T."/>
            <person name="Morono Y."/>
            <person name="Uchiyama I."/>
            <person name="Ito T."/>
            <person name="Fujiyama A."/>
            <person name="Inagaki F."/>
            <person name="Takami H."/>
        </authorList>
    </citation>
    <scope>NUCLEOTIDE SEQUENCE</scope>
    <source>
        <strain evidence="1">Expedition CK06-06</strain>
    </source>
</reference>
<proteinExistence type="predicted"/>
<dbReference type="InterPro" id="IPR029016">
    <property type="entry name" value="GAF-like_dom_sf"/>
</dbReference>
<evidence type="ECO:0000313" key="1">
    <source>
        <dbReference type="EMBL" id="GAJ04529.1"/>
    </source>
</evidence>
<dbReference type="AlphaFoldDB" id="X1TGZ4"/>
<gene>
    <name evidence="1" type="ORF">S12H4_53746</name>
</gene>
<sequence length="72" mass="8226">MRQDLNSLKKQIKTLYKVNEFIASIGNLHHLLKLIMEESKKALCAETSSLMIYDPENKELFFEVALGKKGKG</sequence>
<comment type="caution">
    <text evidence="1">The sequence shown here is derived from an EMBL/GenBank/DDBJ whole genome shotgun (WGS) entry which is preliminary data.</text>
</comment>
<accession>X1TGZ4</accession>
<organism evidence="1">
    <name type="scientific">marine sediment metagenome</name>
    <dbReference type="NCBI Taxonomy" id="412755"/>
    <lineage>
        <taxon>unclassified sequences</taxon>
        <taxon>metagenomes</taxon>
        <taxon>ecological metagenomes</taxon>
    </lineage>
</organism>
<dbReference type="Gene3D" id="3.30.450.40">
    <property type="match status" value="1"/>
</dbReference>
<protein>
    <recommendedName>
        <fullName evidence="2">GAF domain-containing protein</fullName>
    </recommendedName>
</protein>